<proteinExistence type="predicted"/>
<accession>A8X3D4</accession>
<dbReference type="RefSeq" id="XP_002642501.1">
    <property type="nucleotide sequence ID" value="XM_002642455.1"/>
</dbReference>
<feature type="domain" description="F-box" evidence="1">
    <location>
        <begin position="176"/>
        <end position="212"/>
    </location>
</feature>
<protein>
    <submittedName>
        <fullName evidence="2">Protein CBG06923</fullName>
    </submittedName>
</protein>
<gene>
    <name evidence="2 4" type="ORF">CBG06923</name>
    <name evidence="2" type="ORF">CBG_06923</name>
</gene>
<dbReference type="AlphaFoldDB" id="A8X3D4"/>
<evidence type="ECO:0000313" key="2">
    <source>
        <dbReference type="EMBL" id="CAP27144.1"/>
    </source>
</evidence>
<evidence type="ECO:0000313" key="4">
    <source>
        <dbReference type="WormBase" id="CBG06923"/>
    </source>
</evidence>
<reference evidence="2 3" key="1">
    <citation type="journal article" date="2003" name="PLoS Biol.">
        <title>The genome sequence of Caenorhabditis briggsae: a platform for comparative genomics.</title>
        <authorList>
            <person name="Stein L.D."/>
            <person name="Bao Z."/>
            <person name="Blasiar D."/>
            <person name="Blumenthal T."/>
            <person name="Brent M.R."/>
            <person name="Chen N."/>
            <person name="Chinwalla A."/>
            <person name="Clarke L."/>
            <person name="Clee C."/>
            <person name="Coghlan A."/>
            <person name="Coulson A."/>
            <person name="D'Eustachio P."/>
            <person name="Fitch D.H."/>
            <person name="Fulton L.A."/>
            <person name="Fulton R.E."/>
            <person name="Griffiths-Jones S."/>
            <person name="Harris T.W."/>
            <person name="Hillier L.W."/>
            <person name="Kamath R."/>
            <person name="Kuwabara P.E."/>
            <person name="Mardis E.R."/>
            <person name="Marra M.A."/>
            <person name="Miner T.L."/>
            <person name="Minx P."/>
            <person name="Mullikin J.C."/>
            <person name="Plumb R.W."/>
            <person name="Rogers J."/>
            <person name="Schein J.E."/>
            <person name="Sohrmann M."/>
            <person name="Spieth J."/>
            <person name="Stajich J.E."/>
            <person name="Wei C."/>
            <person name="Willey D."/>
            <person name="Wilson R.K."/>
            <person name="Durbin R."/>
            <person name="Waterston R.H."/>
        </authorList>
    </citation>
    <scope>NUCLEOTIDE SEQUENCE [LARGE SCALE GENOMIC DNA]</scope>
    <source>
        <strain evidence="2 3">AF16</strain>
    </source>
</reference>
<reference evidence="2 3" key="2">
    <citation type="journal article" date="2011" name="PLoS Genet.">
        <title>Caenorhabditis briggsae recombinant inbred line genotypes reveal inter-strain incompatibility and the evolution of recombination.</title>
        <authorList>
            <person name="Ross J.A."/>
            <person name="Koboldt D.C."/>
            <person name="Staisch J.E."/>
            <person name="Chamberlin H.M."/>
            <person name="Gupta B.P."/>
            <person name="Miller R.D."/>
            <person name="Baird S.E."/>
            <person name="Haag E.S."/>
        </authorList>
    </citation>
    <scope>NUCLEOTIDE SEQUENCE [LARGE SCALE GENOMIC DNA]</scope>
    <source>
        <strain evidence="2 3">AF16</strain>
    </source>
</reference>
<evidence type="ECO:0000259" key="1">
    <source>
        <dbReference type="Pfam" id="PF00646"/>
    </source>
</evidence>
<dbReference type="Proteomes" id="UP000008549">
    <property type="component" value="Unassembled WGS sequence"/>
</dbReference>
<dbReference type="KEGG" id="cbr:CBG_06923"/>
<dbReference type="WormBase" id="CBG06923">
    <property type="protein sequence ID" value="CBP49384"/>
    <property type="gene ID" value="WBGene00029111"/>
</dbReference>
<dbReference type="InterPro" id="IPR001810">
    <property type="entry name" value="F-box_dom"/>
</dbReference>
<organism evidence="2 3">
    <name type="scientific">Caenorhabditis briggsae</name>
    <dbReference type="NCBI Taxonomy" id="6238"/>
    <lineage>
        <taxon>Eukaryota</taxon>
        <taxon>Metazoa</taxon>
        <taxon>Ecdysozoa</taxon>
        <taxon>Nematoda</taxon>
        <taxon>Chromadorea</taxon>
        <taxon>Rhabditida</taxon>
        <taxon>Rhabditina</taxon>
        <taxon>Rhabditomorpha</taxon>
        <taxon>Rhabditoidea</taxon>
        <taxon>Rhabditidae</taxon>
        <taxon>Peloderinae</taxon>
        <taxon>Caenorhabditis</taxon>
    </lineage>
</organism>
<dbReference type="InParanoid" id="A8X3D4"/>
<evidence type="ECO:0000313" key="3">
    <source>
        <dbReference type="Proteomes" id="UP000008549"/>
    </source>
</evidence>
<dbReference type="EMBL" id="HE601347">
    <property type="protein sequence ID" value="CAP27144.1"/>
    <property type="molecule type" value="Genomic_DNA"/>
</dbReference>
<dbReference type="CTD" id="8584495"/>
<dbReference type="InterPro" id="IPR042317">
    <property type="entry name" value="She-1-like"/>
</dbReference>
<dbReference type="Pfam" id="PF00646">
    <property type="entry name" value="F-box"/>
    <property type="match status" value="2"/>
</dbReference>
<feature type="domain" description="F-box" evidence="1">
    <location>
        <begin position="49"/>
        <end position="89"/>
    </location>
</feature>
<dbReference type="GeneID" id="8584495"/>
<dbReference type="PANTHER" id="PTHR31006">
    <property type="entry name" value="F-BOX DOMAIN-CONTAINING PROTEIN-RELATED-RELATED"/>
    <property type="match status" value="1"/>
</dbReference>
<sequence length="492" mass="57447">MSSTSDGVQDEEEDFNNLDCLFENSGIKKRATKKEIDDLLTYIGGFEKWNNLNDDCRIQVLKLLEYEDRGRLGFCSKRDNLLVESTPLHVDTIQVEEGTLVVMESQIVRFYGFADFTDEQFLKTKAQLITFSPMSEEIEPTIKLGELGDALNEIEKLSSKGRIRLLNSFISGFEKWDQLNEDCRLHVVQFLDYKSMCNLERCSKQDQKSVKDAPIQIFSVEIAELDDGSAENGQKVPDSVRVTLRFSFTAKNYELIFSQNGEYVERVCGVKRRREIIIVKSSDHYQEAVNFAERMIRKGQNRLEELRVYMKKYPFENSQMRSLPRCKTARLGVMNKVEMWWWLKWLPKDNLDVWISTFERDTFKLALSSEDLNCQQNWINGTGCRLQRMHLGFMEDRKLDVILQGIEFREWDQDFKDEVSIKNVHFVMEFESICGIGELYQIYSKVDPYESITLQISDVYTGLLCLYHTGKRATSFDGEIYTSFTAPDYLYH</sequence>
<keyword evidence="3" id="KW-1185">Reference proteome</keyword>
<dbReference type="PANTHER" id="PTHR31006:SF0">
    <property type="entry name" value="F-BOX ASSOCIATED DOMAIN-CONTAINING PROTEIN-RELATED"/>
    <property type="match status" value="1"/>
</dbReference>
<dbReference type="eggNOG" id="ENOG502TG2I">
    <property type="taxonomic scope" value="Eukaryota"/>
</dbReference>
<name>A8X3D4_CAEBR</name>
<dbReference type="HOGENOM" id="CLU_554584_0_0_1"/>